<name>A0AAE0G8C9_9CHLO</name>
<evidence type="ECO:0000313" key="2">
    <source>
        <dbReference type="EMBL" id="KAK3272751.1"/>
    </source>
</evidence>
<evidence type="ECO:0000313" key="3">
    <source>
        <dbReference type="Proteomes" id="UP001190700"/>
    </source>
</evidence>
<comment type="caution">
    <text evidence="2">The sequence shown here is derived from an EMBL/GenBank/DDBJ whole genome shotgun (WGS) entry which is preliminary data.</text>
</comment>
<protein>
    <submittedName>
        <fullName evidence="2">Uncharacterized protein</fullName>
    </submittedName>
</protein>
<gene>
    <name evidence="2" type="ORF">CYMTET_18973</name>
</gene>
<dbReference type="Proteomes" id="UP001190700">
    <property type="component" value="Unassembled WGS sequence"/>
</dbReference>
<keyword evidence="3" id="KW-1185">Reference proteome</keyword>
<proteinExistence type="predicted"/>
<evidence type="ECO:0000256" key="1">
    <source>
        <dbReference type="SAM" id="MobiDB-lite"/>
    </source>
</evidence>
<feature type="region of interest" description="Disordered" evidence="1">
    <location>
        <begin position="1"/>
        <end position="25"/>
    </location>
</feature>
<sequence>MQNDGQQQWQQRGRGLTGMEESREAEDRRNMLTMMKEFAGMEPATLTSALEQFYLEKLEDVRLQYTNRAKGFPLEKARGALDEQGHIRYNLLQNCTTIDGRNLDKNGFQAEDFHITERPSRAHPPRAVEFLGHVETVLRILHGEGDDKKIICRKTPPRPRFMVGRVAGIDIKFTDTAYAVTALATTLPFIPLNCYPIGRDLFT</sequence>
<feature type="compositionally biased region" description="Low complexity" evidence="1">
    <location>
        <begin position="1"/>
        <end position="14"/>
    </location>
</feature>
<reference evidence="2 3" key="1">
    <citation type="journal article" date="2015" name="Genome Biol. Evol.">
        <title>Comparative Genomics of a Bacterivorous Green Alga Reveals Evolutionary Causalities and Consequences of Phago-Mixotrophic Mode of Nutrition.</title>
        <authorList>
            <person name="Burns J.A."/>
            <person name="Paasch A."/>
            <person name="Narechania A."/>
            <person name="Kim E."/>
        </authorList>
    </citation>
    <scope>NUCLEOTIDE SEQUENCE [LARGE SCALE GENOMIC DNA]</scope>
    <source>
        <strain evidence="2 3">PLY_AMNH</strain>
    </source>
</reference>
<accession>A0AAE0G8C9</accession>
<dbReference type="EMBL" id="LGRX02008808">
    <property type="protein sequence ID" value="KAK3272751.1"/>
    <property type="molecule type" value="Genomic_DNA"/>
</dbReference>
<dbReference type="AlphaFoldDB" id="A0AAE0G8C9"/>
<organism evidence="2 3">
    <name type="scientific">Cymbomonas tetramitiformis</name>
    <dbReference type="NCBI Taxonomy" id="36881"/>
    <lineage>
        <taxon>Eukaryota</taxon>
        <taxon>Viridiplantae</taxon>
        <taxon>Chlorophyta</taxon>
        <taxon>Pyramimonadophyceae</taxon>
        <taxon>Pyramimonadales</taxon>
        <taxon>Pyramimonadaceae</taxon>
        <taxon>Cymbomonas</taxon>
    </lineage>
</organism>